<dbReference type="InterPro" id="IPR000374">
    <property type="entry name" value="PC_trans"/>
</dbReference>
<feature type="transmembrane region" description="Helical" evidence="19">
    <location>
        <begin position="61"/>
        <end position="82"/>
    </location>
</feature>
<evidence type="ECO:0000256" key="11">
    <source>
        <dbReference type="ARBA" id="ARBA00022692"/>
    </source>
</evidence>
<feature type="transmembrane region" description="Helical" evidence="19">
    <location>
        <begin position="190"/>
        <end position="209"/>
    </location>
</feature>
<dbReference type="PANTHER" id="PTHR46382:SF1">
    <property type="entry name" value="PHOSPHATIDATE CYTIDYLYLTRANSFERASE"/>
    <property type="match status" value="1"/>
</dbReference>
<accession>A0A923TAS2</accession>
<evidence type="ECO:0000256" key="3">
    <source>
        <dbReference type="ARBA" id="ARBA00005119"/>
    </source>
</evidence>
<comment type="pathway">
    <text evidence="3 18">Phospholipid metabolism; CDP-diacylglycerol biosynthesis; CDP-diacylglycerol from sn-glycerol 3-phosphate: step 3/3.</text>
</comment>
<organism evidence="20 21">
    <name type="scientific">Neolewinella lacunae</name>
    <dbReference type="NCBI Taxonomy" id="1517758"/>
    <lineage>
        <taxon>Bacteria</taxon>
        <taxon>Pseudomonadati</taxon>
        <taxon>Bacteroidota</taxon>
        <taxon>Saprospiria</taxon>
        <taxon>Saprospirales</taxon>
        <taxon>Lewinellaceae</taxon>
        <taxon>Neolewinella</taxon>
    </lineage>
</organism>
<evidence type="ECO:0000256" key="14">
    <source>
        <dbReference type="ARBA" id="ARBA00023098"/>
    </source>
</evidence>
<evidence type="ECO:0000256" key="4">
    <source>
        <dbReference type="ARBA" id="ARBA00005189"/>
    </source>
</evidence>
<evidence type="ECO:0000256" key="18">
    <source>
        <dbReference type="RuleBase" id="RU003938"/>
    </source>
</evidence>
<feature type="transmembrane region" description="Helical" evidence="19">
    <location>
        <begin position="88"/>
        <end position="109"/>
    </location>
</feature>
<evidence type="ECO:0000256" key="1">
    <source>
        <dbReference type="ARBA" id="ARBA00001698"/>
    </source>
</evidence>
<keyword evidence="14" id="KW-0443">Lipid metabolism</keyword>
<feature type="transmembrane region" description="Helical" evidence="19">
    <location>
        <begin position="257"/>
        <end position="277"/>
    </location>
</feature>
<keyword evidence="17" id="KW-1208">Phospholipid metabolism</keyword>
<feature type="transmembrane region" description="Helical" evidence="19">
    <location>
        <begin position="147"/>
        <end position="169"/>
    </location>
</feature>
<dbReference type="EMBL" id="JACSIT010000154">
    <property type="protein sequence ID" value="MBC6996791.1"/>
    <property type="molecule type" value="Genomic_DNA"/>
</dbReference>
<comment type="catalytic activity">
    <reaction evidence="1 18">
        <text>a 1,2-diacyl-sn-glycero-3-phosphate + CTP + H(+) = a CDP-1,2-diacyl-sn-glycerol + diphosphate</text>
        <dbReference type="Rhea" id="RHEA:16229"/>
        <dbReference type="ChEBI" id="CHEBI:15378"/>
        <dbReference type="ChEBI" id="CHEBI:33019"/>
        <dbReference type="ChEBI" id="CHEBI:37563"/>
        <dbReference type="ChEBI" id="CHEBI:58332"/>
        <dbReference type="ChEBI" id="CHEBI:58608"/>
        <dbReference type="EC" id="2.7.7.41"/>
    </reaction>
</comment>
<dbReference type="Pfam" id="PF01148">
    <property type="entry name" value="CTP_transf_1"/>
    <property type="match status" value="1"/>
</dbReference>
<dbReference type="PROSITE" id="PS01315">
    <property type="entry name" value="CDS"/>
    <property type="match status" value="1"/>
</dbReference>
<feature type="transmembrane region" description="Helical" evidence="19">
    <location>
        <begin position="215"/>
        <end position="236"/>
    </location>
</feature>
<evidence type="ECO:0000256" key="5">
    <source>
        <dbReference type="ARBA" id="ARBA00010185"/>
    </source>
</evidence>
<evidence type="ECO:0000256" key="2">
    <source>
        <dbReference type="ARBA" id="ARBA00004651"/>
    </source>
</evidence>
<evidence type="ECO:0000256" key="8">
    <source>
        <dbReference type="ARBA" id="ARBA00022475"/>
    </source>
</evidence>
<keyword evidence="16" id="KW-0594">Phospholipid biosynthesis</keyword>
<keyword evidence="11 18" id="KW-0812">Transmembrane</keyword>
<keyword evidence="15 19" id="KW-0472">Membrane</keyword>
<dbReference type="Proteomes" id="UP000650081">
    <property type="component" value="Unassembled WGS sequence"/>
</dbReference>
<keyword evidence="13 19" id="KW-1133">Transmembrane helix</keyword>
<dbReference type="GO" id="GO:0016024">
    <property type="term" value="P:CDP-diacylglycerol biosynthetic process"/>
    <property type="evidence" value="ECO:0007669"/>
    <property type="project" value="TreeGrafter"/>
</dbReference>
<keyword evidence="9" id="KW-0444">Lipid biosynthesis</keyword>
<evidence type="ECO:0000256" key="13">
    <source>
        <dbReference type="ARBA" id="ARBA00022989"/>
    </source>
</evidence>
<comment type="subcellular location">
    <subcellularLocation>
        <location evidence="2">Cell membrane</location>
        <topology evidence="2">Multi-pass membrane protein</topology>
    </subcellularLocation>
</comment>
<comment type="similarity">
    <text evidence="5 18">Belongs to the CDS family.</text>
</comment>
<dbReference type="EC" id="2.7.7.41" evidence="6 18"/>
<dbReference type="PANTHER" id="PTHR46382">
    <property type="entry name" value="PHOSPHATIDATE CYTIDYLYLTRANSFERASE"/>
    <property type="match status" value="1"/>
</dbReference>
<comment type="caution">
    <text evidence="20">The sequence shown here is derived from an EMBL/GenBank/DDBJ whole genome shotgun (WGS) entry which is preliminary data.</text>
</comment>
<evidence type="ECO:0000256" key="9">
    <source>
        <dbReference type="ARBA" id="ARBA00022516"/>
    </source>
</evidence>
<evidence type="ECO:0000256" key="15">
    <source>
        <dbReference type="ARBA" id="ARBA00023136"/>
    </source>
</evidence>
<evidence type="ECO:0000256" key="7">
    <source>
        <dbReference type="ARBA" id="ARBA00019373"/>
    </source>
</evidence>
<evidence type="ECO:0000256" key="19">
    <source>
        <dbReference type="SAM" id="Phobius"/>
    </source>
</evidence>
<evidence type="ECO:0000313" key="21">
    <source>
        <dbReference type="Proteomes" id="UP000650081"/>
    </source>
</evidence>
<evidence type="ECO:0000256" key="10">
    <source>
        <dbReference type="ARBA" id="ARBA00022679"/>
    </source>
</evidence>
<gene>
    <name evidence="20" type="ORF">H9S92_21640</name>
</gene>
<evidence type="ECO:0000313" key="20">
    <source>
        <dbReference type="EMBL" id="MBC6996791.1"/>
    </source>
</evidence>
<keyword evidence="21" id="KW-1185">Reference proteome</keyword>
<sequence length="279" mass="30861">MQGLWRRLTTAVIFVVIMVAGHYTGEYTFSALFLIITGGCLWEFFGMTLDLHTRRDKIRKALGVALGLMPFVLVTALSLLKVKEPENFITLASLLFSPFVFTIFIYELYSNSKEPFANIAFMVLGLFYIGVPFALLDFIAFDGENNFNGRVVLGLLVLTWVNDTGAYLTGSLIGKTPLFPRISPNKTWEGTTGGFITTIVFGYLLSLIFHEIPLVQWVGLAVIVAVFGGLGDLVESMLKRSVGVKDSGNLLPGHGGLLDRFDAFIFVIPFASAYLLYLR</sequence>
<evidence type="ECO:0000256" key="16">
    <source>
        <dbReference type="ARBA" id="ARBA00023209"/>
    </source>
</evidence>
<comment type="pathway">
    <text evidence="4">Lipid metabolism.</text>
</comment>
<evidence type="ECO:0000256" key="17">
    <source>
        <dbReference type="ARBA" id="ARBA00023264"/>
    </source>
</evidence>
<dbReference type="GO" id="GO:0005886">
    <property type="term" value="C:plasma membrane"/>
    <property type="evidence" value="ECO:0007669"/>
    <property type="project" value="UniProtKB-SubCell"/>
</dbReference>
<keyword evidence="10 18" id="KW-0808">Transferase</keyword>
<feature type="transmembrane region" description="Helical" evidence="19">
    <location>
        <begin position="116"/>
        <end position="141"/>
    </location>
</feature>
<evidence type="ECO:0000256" key="12">
    <source>
        <dbReference type="ARBA" id="ARBA00022695"/>
    </source>
</evidence>
<dbReference type="AlphaFoldDB" id="A0A923TAS2"/>
<dbReference type="GO" id="GO:0004605">
    <property type="term" value="F:phosphatidate cytidylyltransferase activity"/>
    <property type="evidence" value="ECO:0007669"/>
    <property type="project" value="UniProtKB-EC"/>
</dbReference>
<reference evidence="20" key="1">
    <citation type="submission" date="2020-08" db="EMBL/GenBank/DDBJ databases">
        <title>Lewinella bacteria from marine environments.</title>
        <authorList>
            <person name="Zhong Y."/>
        </authorList>
    </citation>
    <scope>NUCLEOTIDE SEQUENCE</scope>
    <source>
        <strain evidence="20">KCTC 42187</strain>
    </source>
</reference>
<protein>
    <recommendedName>
        <fullName evidence="7 18">Phosphatidate cytidylyltransferase</fullName>
        <ecNumber evidence="6 18">2.7.7.41</ecNumber>
    </recommendedName>
</protein>
<name>A0A923TAS2_9BACT</name>
<keyword evidence="8" id="KW-1003">Cell membrane</keyword>
<keyword evidence="12 18" id="KW-0548">Nucleotidyltransferase</keyword>
<feature type="transmembrane region" description="Helical" evidence="19">
    <location>
        <begin position="7"/>
        <end position="25"/>
    </location>
</feature>
<evidence type="ECO:0000256" key="6">
    <source>
        <dbReference type="ARBA" id="ARBA00012487"/>
    </source>
</evidence>
<dbReference type="RefSeq" id="WP_187468796.1">
    <property type="nucleotide sequence ID" value="NZ_JACSIT010000154.1"/>
</dbReference>
<proteinExistence type="inferred from homology"/>